<evidence type="ECO:0000256" key="1">
    <source>
        <dbReference type="SAM" id="Phobius"/>
    </source>
</evidence>
<keyword evidence="1" id="KW-0472">Membrane</keyword>
<dbReference type="AlphaFoldDB" id="A0A8K0WGA5"/>
<keyword evidence="1" id="KW-1133">Transmembrane helix</keyword>
<protein>
    <submittedName>
        <fullName evidence="2">Uncharacterized protein</fullName>
    </submittedName>
</protein>
<dbReference type="OrthoDB" id="3057599at2759"/>
<keyword evidence="3" id="KW-1185">Reference proteome</keyword>
<evidence type="ECO:0000313" key="3">
    <source>
        <dbReference type="Proteomes" id="UP000813427"/>
    </source>
</evidence>
<feature type="transmembrane region" description="Helical" evidence="1">
    <location>
        <begin position="74"/>
        <end position="95"/>
    </location>
</feature>
<reference evidence="2" key="1">
    <citation type="journal article" date="2021" name="Nat. Commun.">
        <title>Genetic determinants of endophytism in the Arabidopsis root mycobiome.</title>
        <authorList>
            <person name="Mesny F."/>
            <person name="Miyauchi S."/>
            <person name="Thiergart T."/>
            <person name="Pickel B."/>
            <person name="Atanasova L."/>
            <person name="Karlsson M."/>
            <person name="Huettel B."/>
            <person name="Barry K.W."/>
            <person name="Haridas S."/>
            <person name="Chen C."/>
            <person name="Bauer D."/>
            <person name="Andreopoulos W."/>
            <person name="Pangilinan J."/>
            <person name="LaButti K."/>
            <person name="Riley R."/>
            <person name="Lipzen A."/>
            <person name="Clum A."/>
            <person name="Drula E."/>
            <person name="Henrissat B."/>
            <person name="Kohler A."/>
            <person name="Grigoriev I.V."/>
            <person name="Martin F.M."/>
            <person name="Hacquard S."/>
        </authorList>
    </citation>
    <scope>NUCLEOTIDE SEQUENCE</scope>
    <source>
        <strain evidence="2">MPI-SDFR-AT-0068</strain>
    </source>
</reference>
<accession>A0A8K0WGA5</accession>
<keyword evidence="1" id="KW-0812">Transmembrane</keyword>
<proteinExistence type="predicted"/>
<sequence>MLSGIFNNSIITANIYHRFITPIRNMVKPLLDNDRKRLCLREAEIKGATAHNSILLDYVLPDLISCIATATSAGHYYVVLSIILATLSNSVYIVLGRLFIFVERDDIGYVHLDPEAARGGSDLQVHVYPDGLRNADPPEPYPEVSRILALDQFRHGRTLKAQILQADRIYRFGVYAGMDKHDYAVPGLGQNTREFTQMTTAVGRRGLESW</sequence>
<comment type="caution">
    <text evidence="2">The sequence shown here is derived from an EMBL/GenBank/DDBJ whole genome shotgun (WGS) entry which is preliminary data.</text>
</comment>
<name>A0A8K0WGA5_9HYPO</name>
<gene>
    <name evidence="2" type="ORF">BKA59DRAFT_504636</name>
</gene>
<dbReference type="EMBL" id="JAGPXF010000001">
    <property type="protein sequence ID" value="KAH7261582.1"/>
    <property type="molecule type" value="Genomic_DNA"/>
</dbReference>
<evidence type="ECO:0000313" key="2">
    <source>
        <dbReference type="EMBL" id="KAH7261582.1"/>
    </source>
</evidence>
<dbReference type="Proteomes" id="UP000813427">
    <property type="component" value="Unassembled WGS sequence"/>
</dbReference>
<organism evidence="2 3">
    <name type="scientific">Fusarium tricinctum</name>
    <dbReference type="NCBI Taxonomy" id="61284"/>
    <lineage>
        <taxon>Eukaryota</taxon>
        <taxon>Fungi</taxon>
        <taxon>Dikarya</taxon>
        <taxon>Ascomycota</taxon>
        <taxon>Pezizomycotina</taxon>
        <taxon>Sordariomycetes</taxon>
        <taxon>Hypocreomycetidae</taxon>
        <taxon>Hypocreales</taxon>
        <taxon>Nectriaceae</taxon>
        <taxon>Fusarium</taxon>
        <taxon>Fusarium tricinctum species complex</taxon>
    </lineage>
</organism>